<dbReference type="EMBL" id="OX458332">
    <property type="protein sequence ID" value="CAI8805229.1"/>
    <property type="molecule type" value="Genomic_DNA"/>
</dbReference>
<evidence type="ECO:0000313" key="1">
    <source>
        <dbReference type="EMBL" id="CAI8805229.1"/>
    </source>
</evidence>
<gene>
    <name evidence="1" type="ORF">MCNOR_1646</name>
</gene>
<proteinExistence type="predicted"/>
<name>A0AA35UHT5_METCP</name>
<sequence length="65" mass="7185">MTPGFAGPDPKKDYPVWISQLSIINVPVPHGLRAGDAGEDSRCRSCPDGWYRCERWAGSHRSGGW</sequence>
<dbReference type="AlphaFoldDB" id="A0AA35UHT5"/>
<accession>A0AA35UHT5</accession>
<dbReference type="Proteomes" id="UP001158598">
    <property type="component" value="Chromosome"/>
</dbReference>
<organism evidence="1 2">
    <name type="scientific">Methylococcus capsulatus</name>
    <dbReference type="NCBI Taxonomy" id="414"/>
    <lineage>
        <taxon>Bacteria</taxon>
        <taxon>Pseudomonadati</taxon>
        <taxon>Pseudomonadota</taxon>
        <taxon>Gammaproteobacteria</taxon>
        <taxon>Methylococcales</taxon>
        <taxon>Methylococcaceae</taxon>
        <taxon>Methylococcus</taxon>
    </lineage>
</organism>
<evidence type="ECO:0000313" key="2">
    <source>
        <dbReference type="Proteomes" id="UP001158598"/>
    </source>
</evidence>
<protein>
    <submittedName>
        <fullName evidence="1">Uncharacterized protein</fullName>
    </submittedName>
</protein>
<reference evidence="1" key="1">
    <citation type="submission" date="2023-03" db="EMBL/GenBank/DDBJ databases">
        <authorList>
            <person name="Pearce D."/>
        </authorList>
    </citation>
    <scope>NUCLEOTIDE SEQUENCE</scope>
    <source>
        <strain evidence="1">Mc</strain>
    </source>
</reference>